<dbReference type="EMBL" id="LN483070">
    <property type="protein sequence ID" value="CEA06596.1"/>
    <property type="molecule type" value="Genomic_DNA"/>
</dbReference>
<dbReference type="AlphaFoldDB" id="A0A078MP21"/>
<proteinExistence type="predicted"/>
<sequence length="320" mass="32391">MEPRRFQLEGPSLDALKKKVFDEHGPRARIIAAEKVSVGGIGGFLARHHYEVTVELPPRGRRAADVPPDGYPASGTARPGGAGISELLARAEAAEGTPRRSAPAEERSGVSVSTDSHAFADLMDRLTHSTGADPVPVVPPPVAAVPLPAADRAALPLPPVPLAGAGDLVLVVGLGADPLAVCESMATAAGAGAAAIRSAGALEDTSYGRAADRRSAATARAAGVLADHAIYLAYGLGRGEELSRHATLIGALAPDQVWAAVDAGRKAEDTAAWVAAVRRTAEVTAVAVEGLAATATPHTVNGLGLPIGWVDGGPSSSVML</sequence>
<reference evidence="2" key="1">
    <citation type="submission" date="2014-07" db="EMBL/GenBank/DDBJ databases">
        <authorList>
            <person name="Urmite Genomes Urmite Genomes"/>
        </authorList>
    </citation>
    <scope>NUCLEOTIDE SEQUENCE</scope>
    <source>
        <strain evidence="2">11W110_air</strain>
    </source>
</reference>
<feature type="region of interest" description="Disordered" evidence="1">
    <location>
        <begin position="59"/>
        <end position="113"/>
    </location>
</feature>
<name>A0A078MP21_9MICC</name>
<evidence type="ECO:0000313" key="2">
    <source>
        <dbReference type="EMBL" id="CEA06596.1"/>
    </source>
</evidence>
<organism evidence="2">
    <name type="scientific">Arthrobacter saudimassiliensis</name>
    <dbReference type="NCBI Taxonomy" id="1461584"/>
    <lineage>
        <taxon>Bacteria</taxon>
        <taxon>Bacillati</taxon>
        <taxon>Actinomycetota</taxon>
        <taxon>Actinomycetes</taxon>
        <taxon>Micrococcales</taxon>
        <taxon>Micrococcaceae</taxon>
        <taxon>Arthrobacter</taxon>
    </lineage>
</organism>
<gene>
    <name evidence="2" type="ORF">BN1051_00029</name>
</gene>
<dbReference type="PATRIC" id="fig|1461584.3.peg.28"/>
<evidence type="ECO:0000256" key="1">
    <source>
        <dbReference type="SAM" id="MobiDB-lite"/>
    </source>
</evidence>
<protein>
    <submittedName>
        <fullName evidence="2">Uncharacterized protein</fullName>
    </submittedName>
</protein>
<accession>A0A078MP21</accession>